<dbReference type="PROSITE" id="PS51387">
    <property type="entry name" value="FAD_PCMH"/>
    <property type="match status" value="1"/>
</dbReference>
<dbReference type="Pfam" id="PF00941">
    <property type="entry name" value="FAD_binding_5"/>
    <property type="match status" value="1"/>
</dbReference>
<dbReference type="InterPro" id="IPR002346">
    <property type="entry name" value="Mopterin_DH_FAD-bd"/>
</dbReference>
<dbReference type="InterPro" id="IPR016166">
    <property type="entry name" value="FAD-bd_PCMH"/>
</dbReference>
<evidence type="ECO:0000259" key="4">
    <source>
        <dbReference type="PROSITE" id="PS51387"/>
    </source>
</evidence>
<dbReference type="InterPro" id="IPR016169">
    <property type="entry name" value="FAD-bd_PCMH_sub2"/>
</dbReference>
<name>A0ABQ1QXD4_9RHOB</name>
<keyword evidence="2" id="KW-0274">FAD</keyword>
<dbReference type="Gene3D" id="3.30.390.50">
    <property type="entry name" value="CO dehydrogenase flavoprotein, C-terminal domain"/>
    <property type="match status" value="1"/>
</dbReference>
<dbReference type="SMART" id="SM01092">
    <property type="entry name" value="CO_deh_flav_C"/>
    <property type="match status" value="1"/>
</dbReference>
<reference evidence="6" key="1">
    <citation type="journal article" date="2019" name="Int. J. Syst. Evol. Microbiol.">
        <title>The Global Catalogue of Microorganisms (GCM) 10K type strain sequencing project: providing services to taxonomists for standard genome sequencing and annotation.</title>
        <authorList>
            <consortium name="The Broad Institute Genomics Platform"/>
            <consortium name="The Broad Institute Genome Sequencing Center for Infectious Disease"/>
            <person name="Wu L."/>
            <person name="Ma J."/>
        </authorList>
    </citation>
    <scope>NUCLEOTIDE SEQUENCE [LARGE SCALE GENOMIC DNA]</scope>
    <source>
        <strain evidence="6">CGMCC 1.12922</strain>
    </source>
</reference>
<evidence type="ECO:0000256" key="3">
    <source>
        <dbReference type="ARBA" id="ARBA00023002"/>
    </source>
</evidence>
<dbReference type="RefSeq" id="WP_188530196.1">
    <property type="nucleotide sequence ID" value="NZ_BMGI01000006.1"/>
</dbReference>
<accession>A0ABQ1QXD4</accession>
<dbReference type="Pfam" id="PF03450">
    <property type="entry name" value="CO_deh_flav_C"/>
    <property type="match status" value="1"/>
</dbReference>
<organism evidence="5 6">
    <name type="scientific">Sinisalibacter lacisalsi</name>
    <dbReference type="NCBI Taxonomy" id="1526570"/>
    <lineage>
        <taxon>Bacteria</taxon>
        <taxon>Pseudomonadati</taxon>
        <taxon>Pseudomonadota</taxon>
        <taxon>Alphaproteobacteria</taxon>
        <taxon>Rhodobacterales</taxon>
        <taxon>Roseobacteraceae</taxon>
        <taxon>Sinisalibacter</taxon>
    </lineage>
</organism>
<comment type="caution">
    <text evidence="5">The sequence shown here is derived from an EMBL/GenBank/DDBJ whole genome shotgun (WGS) entry which is preliminary data.</text>
</comment>
<sequence length="293" mass="31183">MKPAPFSYHRPGTLEEALGLFASHGAAAKPLAGGQSLGPMLNMRLARPAHLVDLNDLIELDYVRQDKSVLEIGALTRHHRIATAPEVKRLVPVLAAAAASIGHYAIRQRGTLGGSLCHADPAAQLPLLAVALDAEMVIASSRGTRRAQAEAFFQSIMMVDLAEDELLTAARFSLPEPDTGWAFELFSRRHGDFAIASIAALLKLDADGAVAALRIAIGGAGSVPLRLHDIEANALGERPGESWIETTAEAVAQAITFEDDPMVPAQYRQDLVRALAREALSKALGRCLVTHGS</sequence>
<feature type="domain" description="FAD-binding PCMH-type" evidence="4">
    <location>
        <begin position="1"/>
        <end position="177"/>
    </location>
</feature>
<evidence type="ECO:0000313" key="6">
    <source>
        <dbReference type="Proteomes" id="UP000617355"/>
    </source>
</evidence>
<dbReference type="InterPro" id="IPR005107">
    <property type="entry name" value="CO_DH_flav_C"/>
</dbReference>
<evidence type="ECO:0000313" key="5">
    <source>
        <dbReference type="EMBL" id="GGD47664.1"/>
    </source>
</evidence>
<dbReference type="SUPFAM" id="SSF55447">
    <property type="entry name" value="CO dehydrogenase flavoprotein C-terminal domain-like"/>
    <property type="match status" value="1"/>
</dbReference>
<dbReference type="Proteomes" id="UP000617355">
    <property type="component" value="Unassembled WGS sequence"/>
</dbReference>
<dbReference type="PANTHER" id="PTHR42659">
    <property type="entry name" value="XANTHINE DEHYDROGENASE SUBUNIT C-RELATED"/>
    <property type="match status" value="1"/>
</dbReference>
<protein>
    <submittedName>
        <fullName evidence="5">Molybdopterin dehydrogenase</fullName>
    </submittedName>
</protein>
<dbReference type="InterPro" id="IPR036683">
    <property type="entry name" value="CO_DH_flav_C_dom_sf"/>
</dbReference>
<dbReference type="Gene3D" id="3.30.465.10">
    <property type="match status" value="1"/>
</dbReference>
<dbReference type="EMBL" id="BMGI01000006">
    <property type="protein sequence ID" value="GGD47664.1"/>
    <property type="molecule type" value="Genomic_DNA"/>
</dbReference>
<dbReference type="Gene3D" id="3.30.43.10">
    <property type="entry name" value="Uridine Diphospho-n-acetylenolpyruvylglucosamine Reductase, domain 2"/>
    <property type="match status" value="1"/>
</dbReference>
<gene>
    <name evidence="5" type="ORF">GCM10011358_34340</name>
</gene>
<keyword evidence="1" id="KW-0285">Flavoprotein</keyword>
<dbReference type="PANTHER" id="PTHR42659:SF2">
    <property type="entry name" value="XANTHINE DEHYDROGENASE SUBUNIT C-RELATED"/>
    <property type="match status" value="1"/>
</dbReference>
<keyword evidence="6" id="KW-1185">Reference proteome</keyword>
<dbReference type="InterPro" id="IPR016167">
    <property type="entry name" value="FAD-bd_PCMH_sub1"/>
</dbReference>
<dbReference type="SUPFAM" id="SSF56176">
    <property type="entry name" value="FAD-binding/transporter-associated domain-like"/>
    <property type="match status" value="1"/>
</dbReference>
<dbReference type="InterPro" id="IPR036318">
    <property type="entry name" value="FAD-bd_PCMH-like_sf"/>
</dbReference>
<keyword evidence="3" id="KW-0560">Oxidoreductase</keyword>
<evidence type="ECO:0000256" key="2">
    <source>
        <dbReference type="ARBA" id="ARBA00022827"/>
    </source>
</evidence>
<evidence type="ECO:0000256" key="1">
    <source>
        <dbReference type="ARBA" id="ARBA00022630"/>
    </source>
</evidence>
<proteinExistence type="predicted"/>
<dbReference type="InterPro" id="IPR051312">
    <property type="entry name" value="Diverse_Substr_Oxidored"/>
</dbReference>